<evidence type="ECO:0000313" key="3">
    <source>
        <dbReference type="Proteomes" id="UP000694308"/>
    </source>
</evidence>
<feature type="transmembrane region" description="Helical" evidence="1">
    <location>
        <begin position="6"/>
        <end position="22"/>
    </location>
</feature>
<name>A0A949X2D8_9CLOT</name>
<evidence type="ECO:0000256" key="1">
    <source>
        <dbReference type="SAM" id="Phobius"/>
    </source>
</evidence>
<dbReference type="PIRSF" id="PIRSF002599">
    <property type="entry name" value="Cold_shock_A"/>
    <property type="match status" value="1"/>
</dbReference>
<keyword evidence="1" id="KW-0812">Transmembrane</keyword>
<proteinExistence type="predicted"/>
<dbReference type="EMBL" id="JAEEGC010000038">
    <property type="protein sequence ID" value="MBV7273124.1"/>
    <property type="molecule type" value="Genomic_DNA"/>
</dbReference>
<keyword evidence="3" id="KW-1185">Reference proteome</keyword>
<dbReference type="Pfam" id="PF06961">
    <property type="entry name" value="DUF1294"/>
    <property type="match status" value="1"/>
</dbReference>
<comment type="caution">
    <text evidence="2">The sequence shown here is derived from an EMBL/GenBank/DDBJ whole genome shotgun (WGS) entry which is preliminary data.</text>
</comment>
<protein>
    <submittedName>
        <fullName evidence="2">DUF1294 domain-containing protein</fullName>
    </submittedName>
</protein>
<organism evidence="2 3">
    <name type="scientific">Clostridium thailandense</name>
    <dbReference type="NCBI Taxonomy" id="2794346"/>
    <lineage>
        <taxon>Bacteria</taxon>
        <taxon>Bacillati</taxon>
        <taxon>Bacillota</taxon>
        <taxon>Clostridia</taxon>
        <taxon>Eubacteriales</taxon>
        <taxon>Clostridiaceae</taxon>
        <taxon>Clostridium</taxon>
    </lineage>
</organism>
<sequence>MKILLYYILIINLYGILIMYCDKNKSIKKQWRVPEARIFLISFILGSLGVILGMYLFRHKTKHMKFTLGIPLIFIIQVYFLSKFAFHLF</sequence>
<gene>
    <name evidence="2" type="ORF">I6U48_09405</name>
</gene>
<dbReference type="AlphaFoldDB" id="A0A949X2D8"/>
<dbReference type="InterPro" id="IPR012156">
    <property type="entry name" value="Cold_shock_CspA"/>
</dbReference>
<dbReference type="RefSeq" id="WP_218320156.1">
    <property type="nucleotide sequence ID" value="NZ_JAEEGC010000038.1"/>
</dbReference>
<accession>A0A949X2D8</accession>
<evidence type="ECO:0000313" key="2">
    <source>
        <dbReference type="EMBL" id="MBV7273124.1"/>
    </source>
</evidence>
<feature type="transmembrane region" description="Helical" evidence="1">
    <location>
        <begin position="38"/>
        <end position="57"/>
    </location>
</feature>
<keyword evidence="1" id="KW-1133">Transmembrane helix</keyword>
<keyword evidence="1" id="KW-0472">Membrane</keyword>
<dbReference type="Proteomes" id="UP000694308">
    <property type="component" value="Unassembled WGS sequence"/>
</dbReference>
<dbReference type="InterPro" id="IPR010718">
    <property type="entry name" value="DUF1294"/>
</dbReference>
<feature type="transmembrane region" description="Helical" evidence="1">
    <location>
        <begin position="63"/>
        <end position="81"/>
    </location>
</feature>
<reference evidence="2" key="1">
    <citation type="submission" date="2020-12" db="EMBL/GenBank/DDBJ databases">
        <title>Clostridium thailandense sp. nov., a novel acetogenic bacterium isolated from peat land soil in Thailand.</title>
        <authorList>
            <person name="Chaikitkaew S."/>
            <person name="Birkeland N.K."/>
        </authorList>
    </citation>
    <scope>NUCLEOTIDE SEQUENCE</scope>
    <source>
        <strain evidence="2">PL3</strain>
    </source>
</reference>